<reference evidence="1" key="1">
    <citation type="submission" date="2014-11" db="EMBL/GenBank/DDBJ databases">
        <authorList>
            <person name="Amaro Gonzalez C."/>
        </authorList>
    </citation>
    <scope>NUCLEOTIDE SEQUENCE</scope>
</reference>
<evidence type="ECO:0000313" key="1">
    <source>
        <dbReference type="EMBL" id="JAH82789.1"/>
    </source>
</evidence>
<name>A0A0E9VXD0_ANGAN</name>
<sequence>MFFFWGGVSDNLQYPF</sequence>
<protein>
    <submittedName>
        <fullName evidence="1">Uncharacterized protein</fullName>
    </submittedName>
</protein>
<proteinExistence type="predicted"/>
<accession>A0A0E9VXD0</accession>
<dbReference type="EMBL" id="GBXM01025788">
    <property type="protein sequence ID" value="JAH82789.1"/>
    <property type="molecule type" value="Transcribed_RNA"/>
</dbReference>
<organism evidence="1">
    <name type="scientific">Anguilla anguilla</name>
    <name type="common">European freshwater eel</name>
    <name type="synonym">Muraena anguilla</name>
    <dbReference type="NCBI Taxonomy" id="7936"/>
    <lineage>
        <taxon>Eukaryota</taxon>
        <taxon>Metazoa</taxon>
        <taxon>Chordata</taxon>
        <taxon>Craniata</taxon>
        <taxon>Vertebrata</taxon>
        <taxon>Euteleostomi</taxon>
        <taxon>Actinopterygii</taxon>
        <taxon>Neopterygii</taxon>
        <taxon>Teleostei</taxon>
        <taxon>Anguilliformes</taxon>
        <taxon>Anguillidae</taxon>
        <taxon>Anguilla</taxon>
    </lineage>
</organism>
<reference evidence="1" key="2">
    <citation type="journal article" date="2015" name="Fish Shellfish Immunol.">
        <title>Early steps in the European eel (Anguilla anguilla)-Vibrio vulnificus interaction in the gills: Role of the RtxA13 toxin.</title>
        <authorList>
            <person name="Callol A."/>
            <person name="Pajuelo D."/>
            <person name="Ebbesson L."/>
            <person name="Teles M."/>
            <person name="MacKenzie S."/>
            <person name="Amaro C."/>
        </authorList>
    </citation>
    <scope>NUCLEOTIDE SEQUENCE</scope>
</reference>
<dbReference type="AlphaFoldDB" id="A0A0E9VXD0"/>